<dbReference type="Proteomes" id="UP000252797">
    <property type="component" value="Unassembled WGS sequence"/>
</dbReference>
<accession>A0A367CEG7</accession>
<protein>
    <submittedName>
        <fullName evidence="1">Uncharacterized protein</fullName>
    </submittedName>
</protein>
<reference evidence="1 2" key="1">
    <citation type="submission" date="2015-06" db="EMBL/GenBank/DDBJ databases">
        <title>The Genome Sequence of Enterococcus durans 4EA1.</title>
        <authorList>
            <consortium name="The Broad Institute Genomics Platform"/>
            <consortium name="The Broad Institute Genome Sequencing Center for Infectious Disease"/>
            <person name="Earl A.M."/>
            <person name="Van Tyne D."/>
            <person name="Lebreton F."/>
            <person name="Saavedra J.T."/>
            <person name="Gilmore M.S."/>
            <person name="Manson Mcguire A."/>
            <person name="Clock S."/>
            <person name="Crupain M."/>
            <person name="Rangan U."/>
            <person name="Young S."/>
            <person name="Abouelleil A."/>
            <person name="Cao P."/>
            <person name="Chapman S.B."/>
            <person name="Griggs A."/>
            <person name="Priest M."/>
            <person name="Shea T."/>
            <person name="Wortman J."/>
            <person name="Nusbaum C."/>
            <person name="Birren B."/>
        </authorList>
    </citation>
    <scope>NUCLEOTIDE SEQUENCE [LARGE SCALE GENOMIC DNA]</scope>
    <source>
        <strain evidence="1 2">4EA1</strain>
    </source>
</reference>
<evidence type="ECO:0000313" key="1">
    <source>
        <dbReference type="EMBL" id="RCA10924.1"/>
    </source>
</evidence>
<evidence type="ECO:0000313" key="2">
    <source>
        <dbReference type="Proteomes" id="UP000252797"/>
    </source>
</evidence>
<dbReference type="EMBL" id="LEPB01000004">
    <property type="protein sequence ID" value="RCA10924.1"/>
    <property type="molecule type" value="Genomic_DNA"/>
</dbReference>
<gene>
    <name evidence="1" type="ORF">EA71_01678</name>
</gene>
<comment type="caution">
    <text evidence="1">The sequence shown here is derived from an EMBL/GenBank/DDBJ whole genome shotgun (WGS) entry which is preliminary data.</text>
</comment>
<proteinExistence type="predicted"/>
<sequence length="158" mass="18778">MLNFSELLTKYEDSFIYVDERKKIMDVLKQIVDIEEKPIDFFLKKRIELLTINVVNSIYYNPTRNVSIKLFNVINNEKSKKYYQQASKFNNRTDSLFEDEQIYVFIDKSVGIVETNSLLLSSDVRILSGITYENVAKKDIYFMDYISAFEQKNEINQY</sequence>
<organism evidence="1 2">
    <name type="scientific">Enterococcus durans</name>
    <dbReference type="NCBI Taxonomy" id="53345"/>
    <lineage>
        <taxon>Bacteria</taxon>
        <taxon>Bacillati</taxon>
        <taxon>Bacillota</taxon>
        <taxon>Bacilli</taxon>
        <taxon>Lactobacillales</taxon>
        <taxon>Enterococcaceae</taxon>
        <taxon>Enterococcus</taxon>
    </lineage>
</organism>
<dbReference type="AlphaFoldDB" id="A0A367CEG7"/>
<dbReference type="RefSeq" id="WP_258547480.1">
    <property type="nucleotide sequence ID" value="NZ_LEPB01000004.1"/>
</dbReference>
<name>A0A367CEG7_9ENTE</name>